<dbReference type="EC" id="3.5.2.9" evidence="1"/>
<dbReference type="InterPro" id="IPR011330">
    <property type="entry name" value="Glyco_hydro/deAcase_b/a-brl"/>
</dbReference>
<dbReference type="PANTHER" id="PTHR30292">
    <property type="entry name" value="UNCHARACTERIZED PROTEIN YBGL-RELATED"/>
    <property type="match status" value="1"/>
</dbReference>
<dbReference type="InterPro" id="IPR005501">
    <property type="entry name" value="LamB/YcsF/PxpA-like"/>
</dbReference>
<dbReference type="SUPFAM" id="SSF88713">
    <property type="entry name" value="Glycoside hydrolase/deacetylase"/>
    <property type="match status" value="1"/>
</dbReference>
<gene>
    <name evidence="1" type="primary">pxpA</name>
    <name evidence="2" type="ORF">D3H35_10085</name>
</gene>
<dbReference type="Gene3D" id="3.20.20.370">
    <property type="entry name" value="Glycoside hydrolase/deacetylase"/>
    <property type="match status" value="1"/>
</dbReference>
<dbReference type="RefSeq" id="WP_119148962.1">
    <property type="nucleotide sequence ID" value="NZ_JBHSOV010000021.1"/>
</dbReference>
<dbReference type="HAMAP" id="MF_00691">
    <property type="entry name" value="PxpA"/>
    <property type="match status" value="1"/>
</dbReference>
<comment type="function">
    <text evidence="1">Catalyzes the cleavage of 5-oxoproline to form L-glutamate coupled to the hydrolysis of ATP to ADP and inorganic phosphate.</text>
</comment>
<dbReference type="GO" id="GO:0005524">
    <property type="term" value="F:ATP binding"/>
    <property type="evidence" value="ECO:0007669"/>
    <property type="project" value="UniProtKB-UniRule"/>
</dbReference>
<evidence type="ECO:0000256" key="1">
    <source>
        <dbReference type="HAMAP-Rule" id="MF_00691"/>
    </source>
</evidence>
<evidence type="ECO:0000313" key="2">
    <source>
        <dbReference type="EMBL" id="RIE03640.1"/>
    </source>
</evidence>
<dbReference type="GO" id="GO:0017168">
    <property type="term" value="F:5-oxoprolinase (ATP-hydrolyzing) activity"/>
    <property type="evidence" value="ECO:0007669"/>
    <property type="project" value="UniProtKB-UniRule"/>
</dbReference>
<dbReference type="NCBIfam" id="NF003814">
    <property type="entry name" value="PRK05406.1-3"/>
    <property type="match status" value="1"/>
</dbReference>
<dbReference type="PANTHER" id="PTHR30292:SF0">
    <property type="entry name" value="5-OXOPROLINASE SUBUNIT A"/>
    <property type="match status" value="1"/>
</dbReference>
<dbReference type="AlphaFoldDB" id="A0A398CN24"/>
<keyword evidence="1" id="KW-0378">Hydrolase</keyword>
<reference evidence="2 3" key="1">
    <citation type="submission" date="2018-09" db="EMBL/GenBank/DDBJ databases">
        <title>Cohnella cavernae sp. nov., isolated from a karst cave.</title>
        <authorList>
            <person name="Zhu H."/>
        </authorList>
    </citation>
    <scope>NUCLEOTIDE SEQUENCE [LARGE SCALE GENOMIC DNA]</scope>
    <source>
        <strain evidence="2 3">K2E09-144</strain>
    </source>
</reference>
<dbReference type="Proteomes" id="UP000266340">
    <property type="component" value="Unassembled WGS sequence"/>
</dbReference>
<comment type="subunit">
    <text evidence="1">Forms a complex composed of PxpA, PxpB and PxpC.</text>
</comment>
<dbReference type="Pfam" id="PF03746">
    <property type="entry name" value="LamB_YcsF"/>
    <property type="match status" value="1"/>
</dbReference>
<keyword evidence="1" id="KW-0547">Nucleotide-binding</keyword>
<dbReference type="OrthoDB" id="9773478at2"/>
<evidence type="ECO:0000313" key="3">
    <source>
        <dbReference type="Proteomes" id="UP000266340"/>
    </source>
</evidence>
<accession>A0A398CN24</accession>
<dbReference type="NCBIfam" id="NF003816">
    <property type="entry name" value="PRK05406.1-5"/>
    <property type="match status" value="1"/>
</dbReference>
<proteinExistence type="inferred from homology"/>
<dbReference type="CDD" id="cd10787">
    <property type="entry name" value="LamB_YcsF_like"/>
    <property type="match status" value="1"/>
</dbReference>
<dbReference type="EMBL" id="QXJM01000032">
    <property type="protein sequence ID" value="RIE03640.1"/>
    <property type="molecule type" value="Genomic_DNA"/>
</dbReference>
<organism evidence="2 3">
    <name type="scientific">Cohnella faecalis</name>
    <dbReference type="NCBI Taxonomy" id="2315694"/>
    <lineage>
        <taxon>Bacteria</taxon>
        <taxon>Bacillati</taxon>
        <taxon>Bacillota</taxon>
        <taxon>Bacilli</taxon>
        <taxon>Bacillales</taxon>
        <taxon>Paenibacillaceae</taxon>
        <taxon>Cohnella</taxon>
    </lineage>
</organism>
<keyword evidence="1" id="KW-0067">ATP-binding</keyword>
<comment type="catalytic activity">
    <reaction evidence="1">
        <text>5-oxo-L-proline + ATP + 2 H2O = L-glutamate + ADP + phosphate + H(+)</text>
        <dbReference type="Rhea" id="RHEA:10348"/>
        <dbReference type="ChEBI" id="CHEBI:15377"/>
        <dbReference type="ChEBI" id="CHEBI:15378"/>
        <dbReference type="ChEBI" id="CHEBI:29985"/>
        <dbReference type="ChEBI" id="CHEBI:30616"/>
        <dbReference type="ChEBI" id="CHEBI:43474"/>
        <dbReference type="ChEBI" id="CHEBI:58402"/>
        <dbReference type="ChEBI" id="CHEBI:456216"/>
        <dbReference type="EC" id="3.5.2.9"/>
    </reaction>
</comment>
<sequence length="257" mass="27108">MTQRPLTVDLNADIGEGYGLYDFGCDGELLEVVSSANIACGFHAGDAHTMRRTVERCLSKGVSIGAHPGLPDRLGFGRREMAASPEEVADWIVYQIGALQAFVAAAGGVLRHVKPHGALYHMASAKPEIAEAIARAIRSVDSSLLLFGPAGTFLEKAALSQGVSFVAEGFADRAYLPDGRLAPRQLAGAVIEETERAVSQAVSIVKEGRSVAIDGSWAAVRAETICLHGDAANAAERARQLKQGLEAAGIKTSFPRK</sequence>
<comment type="similarity">
    <text evidence="1">Belongs to the LamB/PxpA family.</text>
</comment>
<dbReference type="GO" id="GO:0005975">
    <property type="term" value="P:carbohydrate metabolic process"/>
    <property type="evidence" value="ECO:0007669"/>
    <property type="project" value="InterPro"/>
</dbReference>
<comment type="caution">
    <text evidence="2">The sequence shown here is derived from an EMBL/GenBank/DDBJ whole genome shotgun (WGS) entry which is preliminary data.</text>
</comment>
<protein>
    <recommendedName>
        <fullName evidence="1">5-oxoprolinase subunit A</fullName>
        <shortName evidence="1">5-OPase subunit A</shortName>
        <ecNumber evidence="1">3.5.2.9</ecNumber>
    </recommendedName>
    <alternativeName>
        <fullName evidence="1">5-oxoprolinase (ATP-hydrolyzing) subunit A</fullName>
    </alternativeName>
</protein>
<name>A0A398CN24_9BACL</name>
<keyword evidence="3" id="KW-1185">Reference proteome</keyword>